<dbReference type="Ensembl" id="ENSHCOT00000021286.1">
    <property type="protein sequence ID" value="ENSHCOP00000013847.1"/>
    <property type="gene ID" value="ENSHCOG00000017075.1"/>
</dbReference>
<keyword evidence="2" id="KW-1185">Reference proteome</keyword>
<evidence type="ECO:0000313" key="1">
    <source>
        <dbReference type="Ensembl" id="ENSHCOP00000013847.1"/>
    </source>
</evidence>
<evidence type="ECO:0000313" key="2">
    <source>
        <dbReference type="Proteomes" id="UP000264820"/>
    </source>
</evidence>
<reference evidence="1" key="1">
    <citation type="submission" date="2025-08" db="UniProtKB">
        <authorList>
            <consortium name="Ensembl"/>
        </authorList>
    </citation>
    <scope>IDENTIFICATION</scope>
</reference>
<accession>A0A3Q2YK77</accession>
<sequence>MNCLFLRQAHGGQSTKIGLSISVYRHSPWGIKRKKRALLVPEMSESVMDHQKRFQAAVNVIHKLPKKGIMFCGLLWVVL</sequence>
<proteinExistence type="predicted"/>
<organism evidence="1 2">
    <name type="scientific">Hippocampus comes</name>
    <name type="common">Tiger tail seahorse</name>
    <dbReference type="NCBI Taxonomy" id="109280"/>
    <lineage>
        <taxon>Eukaryota</taxon>
        <taxon>Metazoa</taxon>
        <taxon>Chordata</taxon>
        <taxon>Craniata</taxon>
        <taxon>Vertebrata</taxon>
        <taxon>Euteleostomi</taxon>
        <taxon>Actinopterygii</taxon>
        <taxon>Neopterygii</taxon>
        <taxon>Teleostei</taxon>
        <taxon>Neoteleostei</taxon>
        <taxon>Acanthomorphata</taxon>
        <taxon>Syngnathiaria</taxon>
        <taxon>Syngnathiformes</taxon>
        <taxon>Syngnathoidei</taxon>
        <taxon>Syngnathidae</taxon>
        <taxon>Hippocampus</taxon>
    </lineage>
</organism>
<dbReference type="Proteomes" id="UP000264820">
    <property type="component" value="Unplaced"/>
</dbReference>
<reference evidence="1" key="2">
    <citation type="submission" date="2025-09" db="UniProtKB">
        <authorList>
            <consortium name="Ensembl"/>
        </authorList>
    </citation>
    <scope>IDENTIFICATION</scope>
</reference>
<protein>
    <submittedName>
        <fullName evidence="1">Uncharacterized protein</fullName>
    </submittedName>
</protein>
<name>A0A3Q2YK77_HIPCM</name>
<dbReference type="AlphaFoldDB" id="A0A3Q2YK77"/>